<proteinExistence type="predicted"/>
<gene>
    <name evidence="2" type="ORF">CCAM_LOCUS19865</name>
</gene>
<protein>
    <submittedName>
        <fullName evidence="2">Uncharacterized protein</fullName>
    </submittedName>
</protein>
<keyword evidence="3" id="KW-1185">Reference proteome</keyword>
<feature type="compositionally biased region" description="Acidic residues" evidence="1">
    <location>
        <begin position="382"/>
        <end position="411"/>
    </location>
</feature>
<dbReference type="AlphaFoldDB" id="A0A484LP29"/>
<feature type="region of interest" description="Disordered" evidence="1">
    <location>
        <begin position="1"/>
        <end position="25"/>
    </location>
</feature>
<feature type="compositionally biased region" description="Low complexity" evidence="1">
    <location>
        <begin position="289"/>
        <end position="300"/>
    </location>
</feature>
<feature type="region of interest" description="Disordered" evidence="1">
    <location>
        <begin position="364"/>
        <end position="411"/>
    </location>
</feature>
<sequence>MPGGKTKSKASKKKTVTEATSSAPQPFPYLDGSFLEFGSEEELSRFITYFAKRPISPPRVLPELYPQQKGYYDLDNQLKESGLWPFVSRSRTSFNPAYVRAFYSNLRRDGDTIRSSINLVDFEFDLAIFARIAGLPTRGDDIATYGGDDWILNNEAVVIRELGITNLVRHNGAPTIHSAPPEKRLLLYMLTRILRPRDGSHTCLFNEDLKAVHAITHGASINWAKYVMIHMADCASIATERSLPYAFLVMDLIVAAEIHIAGPNTKMTKIWIIQDSTFRKKSGDGTGAGPSRARAPAPAPAKASLQSIADTLNRLTLTMDGMGQSIERMDWTLQRQHHDMTAFFRGIKYVPPPFDSTILGQNYVGEDEEDDSYAPSSSPGEADFEDAVNGDPMDVEDDEEDDDAEDEDAAA</sequence>
<evidence type="ECO:0000313" key="3">
    <source>
        <dbReference type="Proteomes" id="UP000595140"/>
    </source>
</evidence>
<evidence type="ECO:0000313" key="2">
    <source>
        <dbReference type="EMBL" id="VFQ78089.1"/>
    </source>
</evidence>
<evidence type="ECO:0000256" key="1">
    <source>
        <dbReference type="SAM" id="MobiDB-lite"/>
    </source>
</evidence>
<dbReference type="EMBL" id="OOIL02001777">
    <property type="protein sequence ID" value="VFQ78089.1"/>
    <property type="molecule type" value="Genomic_DNA"/>
</dbReference>
<accession>A0A484LP29</accession>
<feature type="compositionally biased region" description="Basic residues" evidence="1">
    <location>
        <begin position="1"/>
        <end position="14"/>
    </location>
</feature>
<reference evidence="2 3" key="1">
    <citation type="submission" date="2018-04" db="EMBL/GenBank/DDBJ databases">
        <authorList>
            <person name="Vogel A."/>
        </authorList>
    </citation>
    <scope>NUCLEOTIDE SEQUENCE [LARGE SCALE GENOMIC DNA]</scope>
</reference>
<dbReference type="Proteomes" id="UP000595140">
    <property type="component" value="Unassembled WGS sequence"/>
</dbReference>
<name>A0A484LP29_9ASTE</name>
<organism evidence="2 3">
    <name type="scientific">Cuscuta campestris</name>
    <dbReference type="NCBI Taxonomy" id="132261"/>
    <lineage>
        <taxon>Eukaryota</taxon>
        <taxon>Viridiplantae</taxon>
        <taxon>Streptophyta</taxon>
        <taxon>Embryophyta</taxon>
        <taxon>Tracheophyta</taxon>
        <taxon>Spermatophyta</taxon>
        <taxon>Magnoliopsida</taxon>
        <taxon>eudicotyledons</taxon>
        <taxon>Gunneridae</taxon>
        <taxon>Pentapetalae</taxon>
        <taxon>asterids</taxon>
        <taxon>lamiids</taxon>
        <taxon>Solanales</taxon>
        <taxon>Convolvulaceae</taxon>
        <taxon>Cuscuteae</taxon>
        <taxon>Cuscuta</taxon>
        <taxon>Cuscuta subgen. Grammica</taxon>
        <taxon>Cuscuta sect. Cleistogrammica</taxon>
    </lineage>
</organism>
<feature type="region of interest" description="Disordered" evidence="1">
    <location>
        <begin position="281"/>
        <end position="300"/>
    </location>
</feature>